<reference evidence="8" key="1">
    <citation type="journal article" date="2021" name="PeerJ">
        <title>Extensive microbial diversity within the chicken gut microbiome revealed by metagenomics and culture.</title>
        <authorList>
            <person name="Gilroy R."/>
            <person name="Ravi A."/>
            <person name="Getino M."/>
            <person name="Pursley I."/>
            <person name="Horton D.L."/>
            <person name="Alikhan N.F."/>
            <person name="Baker D."/>
            <person name="Gharbi K."/>
            <person name="Hall N."/>
            <person name="Watson M."/>
            <person name="Adriaenssens E.M."/>
            <person name="Foster-Nyarko E."/>
            <person name="Jarju S."/>
            <person name="Secka A."/>
            <person name="Antonio M."/>
            <person name="Oren A."/>
            <person name="Chaudhuri R.R."/>
            <person name="La Ragione R."/>
            <person name="Hildebrand F."/>
            <person name="Pallen M.J."/>
        </authorList>
    </citation>
    <scope>NUCLEOTIDE SEQUENCE</scope>
    <source>
        <strain evidence="8">CHK179-7159</strain>
    </source>
</reference>
<organism evidence="8 9">
    <name type="scientific">Candidatus Eisenbergiella merdipullorum</name>
    <dbReference type="NCBI Taxonomy" id="2838553"/>
    <lineage>
        <taxon>Bacteria</taxon>
        <taxon>Bacillati</taxon>
        <taxon>Bacillota</taxon>
        <taxon>Clostridia</taxon>
        <taxon>Lachnospirales</taxon>
        <taxon>Lachnospiraceae</taxon>
        <taxon>Eisenbergiella</taxon>
    </lineage>
</organism>
<dbReference type="PANTHER" id="PTHR43649">
    <property type="entry name" value="ARABINOSE-BINDING PROTEIN-RELATED"/>
    <property type="match status" value="1"/>
</dbReference>
<evidence type="ECO:0000313" key="8">
    <source>
        <dbReference type="EMBL" id="HJA91584.1"/>
    </source>
</evidence>
<evidence type="ECO:0000256" key="6">
    <source>
        <dbReference type="SAM" id="MobiDB-lite"/>
    </source>
</evidence>
<protein>
    <submittedName>
        <fullName evidence="8">Extracellular solute-binding protein</fullName>
    </submittedName>
</protein>
<dbReference type="InterPro" id="IPR006059">
    <property type="entry name" value="SBP"/>
</dbReference>
<dbReference type="Gene3D" id="3.40.190.10">
    <property type="entry name" value="Periplasmic binding protein-like II"/>
    <property type="match status" value="2"/>
</dbReference>
<dbReference type="SUPFAM" id="SSF53850">
    <property type="entry name" value="Periplasmic binding protein-like II"/>
    <property type="match status" value="1"/>
</dbReference>
<gene>
    <name evidence="8" type="ORF">H9717_00420</name>
</gene>
<evidence type="ECO:0000256" key="2">
    <source>
        <dbReference type="ARBA" id="ARBA00022729"/>
    </source>
</evidence>
<evidence type="ECO:0000256" key="3">
    <source>
        <dbReference type="ARBA" id="ARBA00023136"/>
    </source>
</evidence>
<keyword evidence="2 7" id="KW-0732">Signal</keyword>
<dbReference type="InterPro" id="IPR050490">
    <property type="entry name" value="Bact_solute-bd_prot1"/>
</dbReference>
<keyword evidence="3" id="KW-0472">Membrane</keyword>
<evidence type="ECO:0000256" key="1">
    <source>
        <dbReference type="ARBA" id="ARBA00022475"/>
    </source>
</evidence>
<evidence type="ECO:0000256" key="5">
    <source>
        <dbReference type="ARBA" id="ARBA00023288"/>
    </source>
</evidence>
<feature type="chain" id="PRO_5038402753" evidence="7">
    <location>
        <begin position="27"/>
        <end position="565"/>
    </location>
</feature>
<sequence length="565" mass="62037">MRKRVLRKRMAAIILAGCMVMGGLTGCGNSADSGETETASSETPESTVQEPSAEETKEEGEEPAEVSYKVVEGEPVDLSYYGGLLGASSTLTSLNDMEIMQVANDAVNVNVNYVHPATGTENETFNLRIASMELEDIMEYSWSSYPGSPTQAIEDGIIIDLAPYLEQGYAPNYKKILDENPDIAKQVTTDEGQIYAFACIGDESVNVSSGYIVREDMLNAVGLDAPETVADWEGMLTAFKDELGEDAPLTGTMDQIIGANAWFAGAFGTYSGFYVRDGAVHYGILEDGYRDYIDTMARWYAAGLIDPEIFGNDGTAVGSNLLNDRSGALFGFIGSGIGTYTNNAQANEGTNPDFKLIGVQYPVVNAGDEPEFINRSWDVRTQNMAAITTACEDIEAAMAYLDYWYSDEGHMLKNFGIEGLSYEMVDGEPQYTDLILNNPDGLSVAQALGRYTRASQPSVGVIDIRYYEGYYQLQEQRDAMTTWNEYADNALNVLMPTISATTEESEELATLTSSINTYVEEELTKFVMGTRDMSEYDSFVDTLKTMGIERVIEIKQAGYDRYMAR</sequence>
<feature type="compositionally biased region" description="Acidic residues" evidence="6">
    <location>
        <begin position="52"/>
        <end position="64"/>
    </location>
</feature>
<proteinExistence type="predicted"/>
<evidence type="ECO:0000313" key="9">
    <source>
        <dbReference type="Proteomes" id="UP000886858"/>
    </source>
</evidence>
<comment type="caution">
    <text evidence="8">The sequence shown here is derived from an EMBL/GenBank/DDBJ whole genome shotgun (WGS) entry which is preliminary data.</text>
</comment>
<dbReference type="EMBL" id="DWYY01000003">
    <property type="protein sequence ID" value="HJA91584.1"/>
    <property type="molecule type" value="Genomic_DNA"/>
</dbReference>
<accession>A0A9D2I4A3</accession>
<dbReference type="Pfam" id="PF01547">
    <property type="entry name" value="SBP_bac_1"/>
    <property type="match status" value="1"/>
</dbReference>
<keyword evidence="1" id="KW-1003">Cell membrane</keyword>
<evidence type="ECO:0000256" key="4">
    <source>
        <dbReference type="ARBA" id="ARBA00023139"/>
    </source>
</evidence>
<keyword evidence="4" id="KW-0564">Palmitate</keyword>
<dbReference type="PANTHER" id="PTHR43649:SF33">
    <property type="entry name" value="POLYGALACTURONAN_RHAMNOGALACTURONAN-BINDING PROTEIN YTCQ"/>
    <property type="match status" value="1"/>
</dbReference>
<name>A0A9D2I4A3_9FIRM</name>
<feature type="compositionally biased region" description="Low complexity" evidence="6">
    <location>
        <begin position="36"/>
        <end position="51"/>
    </location>
</feature>
<dbReference type="AlphaFoldDB" id="A0A9D2I4A3"/>
<feature type="signal peptide" evidence="7">
    <location>
        <begin position="1"/>
        <end position="26"/>
    </location>
</feature>
<reference evidence="8" key="2">
    <citation type="submission" date="2021-04" db="EMBL/GenBank/DDBJ databases">
        <authorList>
            <person name="Gilroy R."/>
        </authorList>
    </citation>
    <scope>NUCLEOTIDE SEQUENCE</scope>
    <source>
        <strain evidence="8">CHK179-7159</strain>
    </source>
</reference>
<dbReference type="Proteomes" id="UP000886858">
    <property type="component" value="Unassembled WGS sequence"/>
</dbReference>
<dbReference type="PROSITE" id="PS51257">
    <property type="entry name" value="PROKAR_LIPOPROTEIN"/>
    <property type="match status" value="1"/>
</dbReference>
<feature type="region of interest" description="Disordered" evidence="6">
    <location>
        <begin position="29"/>
        <end position="65"/>
    </location>
</feature>
<evidence type="ECO:0000256" key="7">
    <source>
        <dbReference type="SAM" id="SignalP"/>
    </source>
</evidence>
<keyword evidence="5" id="KW-0449">Lipoprotein</keyword>